<dbReference type="Pfam" id="PF07729">
    <property type="entry name" value="FCD"/>
    <property type="match status" value="1"/>
</dbReference>
<dbReference type="GO" id="GO:0003677">
    <property type="term" value="F:DNA binding"/>
    <property type="evidence" value="ECO:0007669"/>
    <property type="project" value="UniProtKB-KW"/>
</dbReference>
<dbReference type="PANTHER" id="PTHR43537">
    <property type="entry name" value="TRANSCRIPTIONAL REGULATOR, GNTR FAMILY"/>
    <property type="match status" value="1"/>
</dbReference>
<protein>
    <recommendedName>
        <fullName evidence="4">HTH gntR-type domain-containing protein</fullName>
    </recommendedName>
</protein>
<dbReference type="InterPro" id="IPR008920">
    <property type="entry name" value="TF_FadR/GntR_C"/>
</dbReference>
<dbReference type="Gene3D" id="1.20.120.530">
    <property type="entry name" value="GntR ligand-binding domain-like"/>
    <property type="match status" value="1"/>
</dbReference>
<comment type="caution">
    <text evidence="5">The sequence shown here is derived from an EMBL/GenBank/DDBJ whole genome shotgun (WGS) entry which is preliminary data.</text>
</comment>
<sequence>MQYGILIAKSGQKYRGNRMSVQFESLNKVTLTEQVMQQLAAKIISGELKPGEKLPPERELSQMLEVSRSRIREALRALSLIGFVTIKPGGGTFVGNQIDEMPEETIVWLFRQKVSNYHEVYEARRLIETAVYLACFERKTEDIVINIRKHVTLLAQAYADDCSAEKFNALLEGLDIYVAQNCGNDVFYKLMQTIILLRREAALKILESPYERKSSVEKRSLVALEFERGDCKSVSKAINAFFDNSVKDFTFSS</sequence>
<dbReference type="PROSITE" id="PS50949">
    <property type="entry name" value="HTH_GNTR"/>
    <property type="match status" value="1"/>
</dbReference>
<feature type="domain" description="HTH gntR-type" evidence="4">
    <location>
        <begin position="29"/>
        <end position="97"/>
    </location>
</feature>
<dbReference type="InterPro" id="IPR036388">
    <property type="entry name" value="WH-like_DNA-bd_sf"/>
</dbReference>
<dbReference type="SMART" id="SM00345">
    <property type="entry name" value="HTH_GNTR"/>
    <property type="match status" value="1"/>
</dbReference>
<dbReference type="Gene3D" id="1.10.10.10">
    <property type="entry name" value="Winged helix-like DNA-binding domain superfamily/Winged helix DNA-binding domain"/>
    <property type="match status" value="1"/>
</dbReference>
<dbReference type="PRINTS" id="PR00035">
    <property type="entry name" value="HTHGNTR"/>
</dbReference>
<evidence type="ECO:0000313" key="5">
    <source>
        <dbReference type="EMBL" id="MPM41546.1"/>
    </source>
</evidence>
<proteinExistence type="predicted"/>
<keyword evidence="3" id="KW-0804">Transcription</keyword>
<dbReference type="Pfam" id="PF00392">
    <property type="entry name" value="GntR"/>
    <property type="match status" value="1"/>
</dbReference>
<dbReference type="GO" id="GO:0003700">
    <property type="term" value="F:DNA-binding transcription factor activity"/>
    <property type="evidence" value="ECO:0007669"/>
    <property type="project" value="InterPro"/>
</dbReference>
<evidence type="ECO:0000256" key="3">
    <source>
        <dbReference type="ARBA" id="ARBA00023163"/>
    </source>
</evidence>
<dbReference type="EMBL" id="VSSQ01009412">
    <property type="protein sequence ID" value="MPM41546.1"/>
    <property type="molecule type" value="Genomic_DNA"/>
</dbReference>
<evidence type="ECO:0000256" key="2">
    <source>
        <dbReference type="ARBA" id="ARBA00023125"/>
    </source>
</evidence>
<dbReference type="CDD" id="cd07377">
    <property type="entry name" value="WHTH_GntR"/>
    <property type="match status" value="1"/>
</dbReference>
<name>A0A644ZL86_9ZZZZ</name>
<keyword evidence="2" id="KW-0238">DNA-binding</keyword>
<accession>A0A644ZL86</accession>
<dbReference type="SUPFAM" id="SSF46785">
    <property type="entry name" value="Winged helix' DNA-binding domain"/>
    <property type="match status" value="1"/>
</dbReference>
<evidence type="ECO:0000259" key="4">
    <source>
        <dbReference type="PROSITE" id="PS50949"/>
    </source>
</evidence>
<reference evidence="5" key="1">
    <citation type="submission" date="2019-08" db="EMBL/GenBank/DDBJ databases">
        <authorList>
            <person name="Kucharzyk K."/>
            <person name="Murdoch R.W."/>
            <person name="Higgins S."/>
            <person name="Loffler F."/>
        </authorList>
    </citation>
    <scope>NUCLEOTIDE SEQUENCE</scope>
</reference>
<dbReference type="InterPro" id="IPR011711">
    <property type="entry name" value="GntR_C"/>
</dbReference>
<dbReference type="InterPro" id="IPR000524">
    <property type="entry name" value="Tscrpt_reg_HTH_GntR"/>
</dbReference>
<dbReference type="InterPro" id="IPR036390">
    <property type="entry name" value="WH_DNA-bd_sf"/>
</dbReference>
<dbReference type="AlphaFoldDB" id="A0A644ZL86"/>
<organism evidence="5">
    <name type="scientific">bioreactor metagenome</name>
    <dbReference type="NCBI Taxonomy" id="1076179"/>
    <lineage>
        <taxon>unclassified sequences</taxon>
        <taxon>metagenomes</taxon>
        <taxon>ecological metagenomes</taxon>
    </lineage>
</organism>
<dbReference type="SUPFAM" id="SSF48008">
    <property type="entry name" value="GntR ligand-binding domain-like"/>
    <property type="match status" value="1"/>
</dbReference>
<gene>
    <name evidence="5" type="ORF">SDC9_88201</name>
</gene>
<evidence type="ECO:0000256" key="1">
    <source>
        <dbReference type="ARBA" id="ARBA00023015"/>
    </source>
</evidence>
<keyword evidence="1" id="KW-0805">Transcription regulation</keyword>
<dbReference type="PANTHER" id="PTHR43537:SF5">
    <property type="entry name" value="UXU OPERON TRANSCRIPTIONAL REGULATOR"/>
    <property type="match status" value="1"/>
</dbReference>